<keyword evidence="5" id="KW-0597">Phosphoprotein</keyword>
<dbReference type="GO" id="GO:0016887">
    <property type="term" value="F:ATP hydrolysis activity"/>
    <property type="evidence" value="ECO:0007669"/>
    <property type="project" value="InterPro"/>
</dbReference>
<dbReference type="GO" id="GO:0005507">
    <property type="term" value="F:copper ion binding"/>
    <property type="evidence" value="ECO:0007669"/>
    <property type="project" value="TreeGrafter"/>
</dbReference>
<dbReference type="AlphaFoldDB" id="A0A8I1KL93"/>
<feature type="transmembrane region" description="Helical" evidence="15">
    <location>
        <begin position="401"/>
        <end position="425"/>
    </location>
</feature>
<dbReference type="PROSITE" id="PS50846">
    <property type="entry name" value="HMA_2"/>
    <property type="match status" value="1"/>
</dbReference>
<reference evidence="17 18" key="1">
    <citation type="submission" date="2020-12" db="EMBL/GenBank/DDBJ databases">
        <title>Revised draft genomes of Rhodomicrobium vannielii ATCC 17100 and Rhodomicrobium udaipurense JA643.</title>
        <authorList>
            <person name="Conners E.M."/>
            <person name="Davenport E.J."/>
            <person name="Bose A."/>
        </authorList>
    </citation>
    <scope>NUCLEOTIDE SEQUENCE [LARGE SCALE GENOMIC DNA]</scope>
    <source>
        <strain evidence="17 18">JA643</strain>
    </source>
</reference>
<dbReference type="Gene3D" id="3.30.70.100">
    <property type="match status" value="1"/>
</dbReference>
<dbReference type="Gene3D" id="3.40.1110.10">
    <property type="entry name" value="Calcium-transporting ATPase, cytoplasmic domain N"/>
    <property type="match status" value="1"/>
</dbReference>
<protein>
    <submittedName>
        <fullName evidence="17">Heavy metal translocating P-type ATPase</fullName>
    </submittedName>
</protein>
<comment type="subcellular location">
    <subcellularLocation>
        <location evidence="1">Cell membrane</location>
        <topology evidence="1">Multi-pass membrane protein</topology>
    </subcellularLocation>
</comment>
<evidence type="ECO:0000259" key="16">
    <source>
        <dbReference type="PROSITE" id="PS50846"/>
    </source>
</evidence>
<feature type="transmembrane region" description="Helical" evidence="15">
    <location>
        <begin position="154"/>
        <end position="172"/>
    </location>
</feature>
<dbReference type="NCBIfam" id="TIGR01494">
    <property type="entry name" value="ATPase_P-type"/>
    <property type="match status" value="1"/>
</dbReference>
<evidence type="ECO:0000256" key="10">
    <source>
        <dbReference type="ARBA" id="ARBA00022842"/>
    </source>
</evidence>
<evidence type="ECO:0000256" key="7">
    <source>
        <dbReference type="ARBA" id="ARBA00022723"/>
    </source>
</evidence>
<dbReference type="InterPro" id="IPR006121">
    <property type="entry name" value="HMA_dom"/>
</dbReference>
<name>A0A8I1KL93_9HYPH</name>
<dbReference type="PROSITE" id="PS00154">
    <property type="entry name" value="ATPASE_E1_E2"/>
    <property type="match status" value="1"/>
</dbReference>
<keyword evidence="18" id="KW-1185">Reference proteome</keyword>
<keyword evidence="11" id="KW-1278">Translocase</keyword>
<dbReference type="InterPro" id="IPR018303">
    <property type="entry name" value="ATPase_P-typ_P_site"/>
</dbReference>
<dbReference type="GO" id="GO:0005524">
    <property type="term" value="F:ATP binding"/>
    <property type="evidence" value="ECO:0007669"/>
    <property type="project" value="UniProtKB-UniRule"/>
</dbReference>
<comment type="caution">
    <text evidence="17">The sequence shown here is derived from an EMBL/GenBank/DDBJ whole genome shotgun (WGS) entry which is preliminary data.</text>
</comment>
<feature type="transmembrane region" description="Helical" evidence="15">
    <location>
        <begin position="216"/>
        <end position="234"/>
    </location>
</feature>
<evidence type="ECO:0000256" key="2">
    <source>
        <dbReference type="ARBA" id="ARBA00006024"/>
    </source>
</evidence>
<feature type="transmembrane region" description="Helical" evidence="15">
    <location>
        <begin position="716"/>
        <end position="734"/>
    </location>
</feature>
<gene>
    <name evidence="17" type="ORF">JDN41_05370</name>
</gene>
<keyword evidence="4 15" id="KW-1003">Cell membrane</keyword>
<feature type="domain" description="HMA" evidence="16">
    <location>
        <begin position="35"/>
        <end position="101"/>
    </location>
</feature>
<dbReference type="NCBIfam" id="TIGR01525">
    <property type="entry name" value="ATPase-IB_hvy"/>
    <property type="match status" value="1"/>
</dbReference>
<evidence type="ECO:0000256" key="14">
    <source>
        <dbReference type="ARBA" id="ARBA00023136"/>
    </source>
</evidence>
<evidence type="ECO:0000256" key="12">
    <source>
        <dbReference type="ARBA" id="ARBA00022989"/>
    </source>
</evidence>
<dbReference type="SUPFAM" id="SSF81653">
    <property type="entry name" value="Calcium ATPase, transduction domain A"/>
    <property type="match status" value="1"/>
</dbReference>
<accession>A0A8I1KL93</accession>
<dbReference type="InterPro" id="IPR027256">
    <property type="entry name" value="P-typ_ATPase_IB"/>
</dbReference>
<dbReference type="Pfam" id="PF00122">
    <property type="entry name" value="E1-E2_ATPase"/>
    <property type="match status" value="1"/>
</dbReference>
<keyword evidence="14 15" id="KW-0472">Membrane</keyword>
<evidence type="ECO:0000313" key="17">
    <source>
        <dbReference type="EMBL" id="MBJ7542983.1"/>
    </source>
</evidence>
<dbReference type="Gene3D" id="3.40.50.1000">
    <property type="entry name" value="HAD superfamily/HAD-like"/>
    <property type="match status" value="1"/>
</dbReference>
<evidence type="ECO:0000256" key="4">
    <source>
        <dbReference type="ARBA" id="ARBA00022475"/>
    </source>
</evidence>
<keyword evidence="9 15" id="KW-0067">ATP-binding</keyword>
<dbReference type="CDD" id="cd00371">
    <property type="entry name" value="HMA"/>
    <property type="match status" value="1"/>
</dbReference>
<dbReference type="EMBL" id="JAEMUK010000010">
    <property type="protein sequence ID" value="MBJ7542983.1"/>
    <property type="molecule type" value="Genomic_DNA"/>
</dbReference>
<feature type="transmembrane region" description="Helical" evidence="15">
    <location>
        <begin position="119"/>
        <end position="142"/>
    </location>
</feature>
<dbReference type="InterPro" id="IPR017969">
    <property type="entry name" value="Heavy-metal-associated_CS"/>
</dbReference>
<keyword evidence="8 15" id="KW-0547">Nucleotide-binding</keyword>
<keyword evidence="3" id="KW-0813">Transport</keyword>
<dbReference type="InterPro" id="IPR023299">
    <property type="entry name" value="ATPase_P-typ_cyto_dom_N"/>
</dbReference>
<evidence type="ECO:0000256" key="1">
    <source>
        <dbReference type="ARBA" id="ARBA00004651"/>
    </source>
</evidence>
<evidence type="ECO:0000256" key="11">
    <source>
        <dbReference type="ARBA" id="ARBA00022967"/>
    </source>
</evidence>
<keyword evidence="13" id="KW-0406">Ion transport</keyword>
<dbReference type="SUPFAM" id="SSF56784">
    <property type="entry name" value="HAD-like"/>
    <property type="match status" value="1"/>
</dbReference>
<dbReference type="InterPro" id="IPR023214">
    <property type="entry name" value="HAD_sf"/>
</dbReference>
<comment type="similarity">
    <text evidence="2 15">Belongs to the cation transport ATPase (P-type) (TC 3.A.3) family. Type IB subfamily.</text>
</comment>
<dbReference type="GO" id="GO:0043682">
    <property type="term" value="F:P-type divalent copper transporter activity"/>
    <property type="evidence" value="ECO:0007669"/>
    <property type="project" value="TreeGrafter"/>
</dbReference>
<evidence type="ECO:0000256" key="13">
    <source>
        <dbReference type="ARBA" id="ARBA00023065"/>
    </source>
</evidence>
<feature type="transmembrane region" description="Helical" evidence="15">
    <location>
        <begin position="192"/>
        <end position="210"/>
    </location>
</feature>
<evidence type="ECO:0000256" key="5">
    <source>
        <dbReference type="ARBA" id="ARBA00022553"/>
    </source>
</evidence>
<keyword evidence="12 15" id="KW-1133">Transmembrane helix</keyword>
<sequence length="745" mass="77846">MARTIAADELGVEFKDAQREAGASPAGSRAPSASRTITLAVENMHCGGCMRKVETALLVVPGVCAARANLSARRATVIFDRDAGSAAPLVDALEKAGFKAAELAPETVYNEKDNPARPLLARLAVAGFAAANIMLLSVSVWSGKGGGADDPTHALFHWLSAVIALPVVAYAGQPFFSSAWGVLKRGRVNMDVPISLAIWLSAIMSLYQTMRGTDQVYFDACVTLLFFLLIGRYLDQRVRMTARGAAENLIGLQSQWAHVIAPDGTIERLPSRLVEPGMRIAVAAGERFPADGVIASGTTTVDESLITGETTPRTAAAEALVYAGSVNLGAPVEIEARAAEADTLLAQIGRLMATAEQARGRYVRLADRAARFYAPMVHSLALASFIGWMIAGAGWEHSLTIAIAVLIITCPCALALAVPAVQVAASARLFDKGILLKAPDGLERLAETDVAIFDKTGTLTAGIPSLANGDAIDDATLKAASALAAASRHPYAQAVVQAAKIRFGAVSASSGVEEKPGFGLRRATDGGEERLGSAAWCGVDDAQASSASLWYTEPGTAPVAFRFEDKLREDTAATVDALTRAGYRVELLSGDRVDAVASAASAAHIADWHAGLKPDEKIARLDTLKAEGHRVLMVGDGLNDAPALAAAHASASPSTAADISQTASDAVFQGAKLSPVVELLATAKKARRMSFQNFAIAFGYNIVFVPLAIAGFVNPLVAAIAMSTSSILVTLNAVRLRTAKLELKA</sequence>
<evidence type="ECO:0000313" key="18">
    <source>
        <dbReference type="Proteomes" id="UP000623250"/>
    </source>
</evidence>
<dbReference type="RefSeq" id="WP_037240539.1">
    <property type="nucleotide sequence ID" value="NZ_JAEMUK010000010.1"/>
</dbReference>
<keyword evidence="6 15" id="KW-0812">Transmembrane</keyword>
<dbReference type="InterPro" id="IPR059000">
    <property type="entry name" value="ATPase_P-type_domA"/>
</dbReference>
<dbReference type="InterPro" id="IPR023298">
    <property type="entry name" value="ATPase_P-typ_TM_dom_sf"/>
</dbReference>
<dbReference type="GO" id="GO:0055070">
    <property type="term" value="P:copper ion homeostasis"/>
    <property type="evidence" value="ECO:0007669"/>
    <property type="project" value="TreeGrafter"/>
</dbReference>
<dbReference type="InterPro" id="IPR008250">
    <property type="entry name" value="ATPase_P-typ_transduc_dom_A_sf"/>
</dbReference>
<evidence type="ECO:0000256" key="8">
    <source>
        <dbReference type="ARBA" id="ARBA00022741"/>
    </source>
</evidence>
<dbReference type="PRINTS" id="PR00119">
    <property type="entry name" value="CATATPASE"/>
</dbReference>
<evidence type="ECO:0000256" key="9">
    <source>
        <dbReference type="ARBA" id="ARBA00022840"/>
    </source>
</evidence>
<dbReference type="InterPro" id="IPR036163">
    <property type="entry name" value="HMA_dom_sf"/>
</dbReference>
<keyword evidence="10" id="KW-0460">Magnesium</keyword>
<dbReference type="SUPFAM" id="SSF81665">
    <property type="entry name" value="Calcium ATPase, transmembrane domain M"/>
    <property type="match status" value="1"/>
</dbReference>
<keyword evidence="7 15" id="KW-0479">Metal-binding</keyword>
<evidence type="ECO:0000256" key="15">
    <source>
        <dbReference type="RuleBase" id="RU362081"/>
    </source>
</evidence>
<feature type="transmembrane region" description="Helical" evidence="15">
    <location>
        <begin position="372"/>
        <end position="395"/>
    </location>
</feature>
<dbReference type="InterPro" id="IPR001757">
    <property type="entry name" value="P_typ_ATPase"/>
</dbReference>
<dbReference type="Pfam" id="PF00403">
    <property type="entry name" value="HMA"/>
    <property type="match status" value="1"/>
</dbReference>
<dbReference type="PANTHER" id="PTHR43520:SF5">
    <property type="entry name" value="CATION-TRANSPORTING P-TYPE ATPASE-RELATED"/>
    <property type="match status" value="1"/>
</dbReference>
<dbReference type="SUPFAM" id="SSF55008">
    <property type="entry name" value="HMA, heavy metal-associated domain"/>
    <property type="match status" value="1"/>
</dbReference>
<proteinExistence type="inferred from homology"/>
<dbReference type="InterPro" id="IPR036412">
    <property type="entry name" value="HAD-like_sf"/>
</dbReference>
<dbReference type="Gene3D" id="2.70.150.10">
    <property type="entry name" value="Calcium-transporting ATPase, cytoplasmic transduction domain A"/>
    <property type="match status" value="1"/>
</dbReference>
<evidence type="ECO:0000256" key="3">
    <source>
        <dbReference type="ARBA" id="ARBA00022448"/>
    </source>
</evidence>
<dbReference type="NCBIfam" id="TIGR01511">
    <property type="entry name" value="ATPase-IB1_Cu"/>
    <property type="match status" value="1"/>
</dbReference>
<dbReference type="Proteomes" id="UP000623250">
    <property type="component" value="Unassembled WGS sequence"/>
</dbReference>
<feature type="transmembrane region" description="Helical" evidence="15">
    <location>
        <begin position="691"/>
        <end position="710"/>
    </location>
</feature>
<evidence type="ECO:0000256" key="6">
    <source>
        <dbReference type="ARBA" id="ARBA00022692"/>
    </source>
</evidence>
<organism evidence="17 18">
    <name type="scientific">Rhodomicrobium udaipurense</name>
    <dbReference type="NCBI Taxonomy" id="1202716"/>
    <lineage>
        <taxon>Bacteria</taxon>
        <taxon>Pseudomonadati</taxon>
        <taxon>Pseudomonadota</taxon>
        <taxon>Alphaproteobacteria</taxon>
        <taxon>Hyphomicrobiales</taxon>
        <taxon>Hyphomicrobiaceae</taxon>
        <taxon>Rhodomicrobium</taxon>
    </lineage>
</organism>
<dbReference type="Pfam" id="PF00702">
    <property type="entry name" value="Hydrolase"/>
    <property type="match status" value="1"/>
</dbReference>
<dbReference type="PANTHER" id="PTHR43520">
    <property type="entry name" value="ATP7, ISOFORM B"/>
    <property type="match status" value="1"/>
</dbReference>
<dbReference type="PROSITE" id="PS01047">
    <property type="entry name" value="HMA_1"/>
    <property type="match status" value="1"/>
</dbReference>
<dbReference type="GO" id="GO:0005886">
    <property type="term" value="C:plasma membrane"/>
    <property type="evidence" value="ECO:0007669"/>
    <property type="project" value="UniProtKB-SubCell"/>
</dbReference>